<dbReference type="GO" id="GO:0080044">
    <property type="term" value="F:quercetin 7-O-glucosyltransferase activity"/>
    <property type="evidence" value="ECO:0007669"/>
    <property type="project" value="TreeGrafter"/>
</dbReference>
<sequence length="236" mass="26409">MDSVTMVGVGPCTPSAFLEGNDRSNTSFGTDLQSNLKNYMDWLDEKPNELVIYIAFGSYAEIPNQLMKEIAQGLLKNGRPFLWVIRKGKKGGKSEENLRCKEELEKQGKIVTWCSQVEVLHHPSLGCFLTHCGWNSTLESLVSGMPIVACPLWNDQLCNAKLIQDVLKIGVRVSVNDEGIVEKDDLGRCIDVVMKGEEYRKNAKKWKDLAKEAMKENGSSNMNLQAYVKEILLGHS</sequence>
<reference evidence="4 5" key="1">
    <citation type="submission" date="2020-09" db="EMBL/GenBank/DDBJ databases">
        <title>De no assembly of potato wild relative species, Solanum commersonii.</title>
        <authorList>
            <person name="Cho K."/>
        </authorList>
    </citation>
    <scope>NUCLEOTIDE SEQUENCE [LARGE SCALE GENOMIC DNA]</scope>
    <source>
        <strain evidence="4">LZ3.2</strain>
        <tissue evidence="4">Leaf</tissue>
    </source>
</reference>
<comment type="similarity">
    <text evidence="1 3">Belongs to the UDP-glycosyltransferase family.</text>
</comment>
<gene>
    <name evidence="4" type="ORF">H5410_035401</name>
</gene>
<dbReference type="Proteomes" id="UP000824120">
    <property type="component" value="Chromosome 7"/>
</dbReference>
<dbReference type="OrthoDB" id="1296460at2759"/>
<organism evidence="4 5">
    <name type="scientific">Solanum commersonii</name>
    <name type="common">Commerson's wild potato</name>
    <name type="synonym">Commerson's nightshade</name>
    <dbReference type="NCBI Taxonomy" id="4109"/>
    <lineage>
        <taxon>Eukaryota</taxon>
        <taxon>Viridiplantae</taxon>
        <taxon>Streptophyta</taxon>
        <taxon>Embryophyta</taxon>
        <taxon>Tracheophyta</taxon>
        <taxon>Spermatophyta</taxon>
        <taxon>Magnoliopsida</taxon>
        <taxon>eudicotyledons</taxon>
        <taxon>Gunneridae</taxon>
        <taxon>Pentapetalae</taxon>
        <taxon>asterids</taxon>
        <taxon>lamiids</taxon>
        <taxon>Solanales</taxon>
        <taxon>Solanaceae</taxon>
        <taxon>Solanoideae</taxon>
        <taxon>Solaneae</taxon>
        <taxon>Solanum</taxon>
    </lineage>
</organism>
<evidence type="ECO:0000256" key="2">
    <source>
        <dbReference type="ARBA" id="ARBA00022679"/>
    </source>
</evidence>
<evidence type="ECO:0000256" key="1">
    <source>
        <dbReference type="ARBA" id="ARBA00009995"/>
    </source>
</evidence>
<dbReference type="CDD" id="cd03784">
    <property type="entry name" value="GT1_Gtf-like"/>
    <property type="match status" value="1"/>
</dbReference>
<dbReference type="Pfam" id="PF00201">
    <property type="entry name" value="UDPGT"/>
    <property type="match status" value="1"/>
</dbReference>
<dbReference type="InterPro" id="IPR035595">
    <property type="entry name" value="UDP_glycos_trans_CS"/>
</dbReference>
<dbReference type="FunFam" id="3.40.50.2000:FF:000019">
    <property type="entry name" value="Glycosyltransferase"/>
    <property type="match status" value="1"/>
</dbReference>
<dbReference type="PANTHER" id="PTHR11926">
    <property type="entry name" value="GLUCOSYL/GLUCURONOSYL TRANSFERASES"/>
    <property type="match status" value="1"/>
</dbReference>
<dbReference type="PROSITE" id="PS00375">
    <property type="entry name" value="UDPGT"/>
    <property type="match status" value="1"/>
</dbReference>
<dbReference type="GO" id="GO:0080043">
    <property type="term" value="F:quercetin 3-O-glucosyltransferase activity"/>
    <property type="evidence" value="ECO:0007669"/>
    <property type="project" value="TreeGrafter"/>
</dbReference>
<comment type="caution">
    <text evidence="4">The sequence shown here is derived from an EMBL/GenBank/DDBJ whole genome shotgun (WGS) entry which is preliminary data.</text>
</comment>
<keyword evidence="5" id="KW-1185">Reference proteome</keyword>
<dbReference type="SUPFAM" id="SSF53756">
    <property type="entry name" value="UDP-Glycosyltransferase/glycogen phosphorylase"/>
    <property type="match status" value="1"/>
</dbReference>
<proteinExistence type="inferred from homology"/>
<evidence type="ECO:0000256" key="3">
    <source>
        <dbReference type="RuleBase" id="RU003718"/>
    </source>
</evidence>
<dbReference type="EMBL" id="JACXVP010000007">
    <property type="protein sequence ID" value="KAG5594169.1"/>
    <property type="molecule type" value="Genomic_DNA"/>
</dbReference>
<evidence type="ECO:0000313" key="5">
    <source>
        <dbReference type="Proteomes" id="UP000824120"/>
    </source>
</evidence>
<dbReference type="InterPro" id="IPR002213">
    <property type="entry name" value="UDP_glucos_trans"/>
</dbReference>
<name>A0A9J5Y160_SOLCO</name>
<keyword evidence="2 3" id="KW-0808">Transferase</keyword>
<keyword evidence="3" id="KW-0328">Glycosyltransferase</keyword>
<dbReference type="AlphaFoldDB" id="A0A9J5Y160"/>
<dbReference type="PANTHER" id="PTHR11926:SF1539">
    <property type="entry name" value="GLYCOSYLTRANSFERASE"/>
    <property type="match status" value="1"/>
</dbReference>
<protein>
    <submittedName>
        <fullName evidence="4">Uncharacterized protein</fullName>
    </submittedName>
</protein>
<accession>A0A9J5Y160</accession>
<evidence type="ECO:0000313" key="4">
    <source>
        <dbReference type="EMBL" id="KAG5594169.1"/>
    </source>
</evidence>
<dbReference type="Gene3D" id="3.40.50.2000">
    <property type="entry name" value="Glycogen Phosphorylase B"/>
    <property type="match status" value="2"/>
</dbReference>